<dbReference type="Gene3D" id="3.30.300.20">
    <property type="match status" value="1"/>
</dbReference>
<dbReference type="EMBL" id="SMGK01000003">
    <property type="protein sequence ID" value="TCK72766.1"/>
    <property type="molecule type" value="Genomic_DNA"/>
</dbReference>
<organism evidence="1 2">
    <name type="scientific">Acidipila rosea</name>
    <dbReference type="NCBI Taxonomy" id="768535"/>
    <lineage>
        <taxon>Bacteria</taxon>
        <taxon>Pseudomonadati</taxon>
        <taxon>Acidobacteriota</taxon>
        <taxon>Terriglobia</taxon>
        <taxon>Terriglobales</taxon>
        <taxon>Acidobacteriaceae</taxon>
        <taxon>Acidipila</taxon>
    </lineage>
</organism>
<protein>
    <submittedName>
        <fullName evidence="1">Putative OsmC-like protein</fullName>
    </submittedName>
</protein>
<dbReference type="AlphaFoldDB" id="A0A4R1L3X3"/>
<comment type="caution">
    <text evidence="1">The sequence shown here is derived from an EMBL/GenBank/DDBJ whole genome shotgun (WGS) entry which is preliminary data.</text>
</comment>
<dbReference type="InterPro" id="IPR036102">
    <property type="entry name" value="OsmC/Ohrsf"/>
</dbReference>
<proteinExistence type="predicted"/>
<dbReference type="Pfam" id="PF02566">
    <property type="entry name" value="OsmC"/>
    <property type="match status" value="1"/>
</dbReference>
<dbReference type="SUPFAM" id="SSF82784">
    <property type="entry name" value="OsmC-like"/>
    <property type="match status" value="1"/>
</dbReference>
<dbReference type="InterPro" id="IPR003718">
    <property type="entry name" value="OsmC/Ohr_fam"/>
</dbReference>
<evidence type="ECO:0000313" key="2">
    <source>
        <dbReference type="Proteomes" id="UP000295210"/>
    </source>
</evidence>
<dbReference type="InterPro" id="IPR015946">
    <property type="entry name" value="KH_dom-like_a/b"/>
</dbReference>
<reference evidence="1 2" key="1">
    <citation type="submission" date="2019-03" db="EMBL/GenBank/DDBJ databases">
        <title>Genomic Encyclopedia of Type Strains, Phase IV (KMG-IV): sequencing the most valuable type-strain genomes for metagenomic binning, comparative biology and taxonomic classification.</title>
        <authorList>
            <person name="Goeker M."/>
        </authorList>
    </citation>
    <scope>NUCLEOTIDE SEQUENCE [LARGE SCALE GENOMIC DNA]</scope>
    <source>
        <strain evidence="1 2">DSM 103428</strain>
    </source>
</reference>
<sequence length="246" mass="27252">MDAPTPRRRPVRKAVNALRDETYRAMLRLEGGRPDAAPLLCDALLTAWRGSGSVEEPEQFGEWLRKVTPVCLEMLYASTHGGYGKSASAHYSRPPNISKRKLLRENMEIKVAHLDHVRFSIQTRGHTIISDQPVEAAGNDTGMTPPELLLASLGSCAAFYAVQYLKIRKLAESGVEVTVHAEKLKQPSRIGNFLIQVACPVPLSEEQKQGMMRAVHQCLVHNTLLNPPEIAIQLTTESPTEAQVQR</sequence>
<name>A0A4R1L3X3_9BACT</name>
<dbReference type="PANTHER" id="PTHR39624">
    <property type="entry name" value="PROTEIN INVOLVED IN RIMO-MEDIATED BETA-METHYLTHIOLATION OF RIBOSOMAL PROTEIN S12 YCAO"/>
    <property type="match status" value="1"/>
</dbReference>
<dbReference type="PANTHER" id="PTHR39624:SF2">
    <property type="entry name" value="OSMC-LIKE PROTEIN"/>
    <property type="match status" value="1"/>
</dbReference>
<evidence type="ECO:0000313" key="1">
    <source>
        <dbReference type="EMBL" id="TCK72766.1"/>
    </source>
</evidence>
<accession>A0A4R1L3X3</accession>
<keyword evidence="2" id="KW-1185">Reference proteome</keyword>
<gene>
    <name evidence="1" type="ORF">C7378_2356</name>
</gene>
<dbReference type="Proteomes" id="UP000295210">
    <property type="component" value="Unassembled WGS sequence"/>
</dbReference>